<gene>
    <name evidence="2" type="ORF">EJ08DRAFT_683428</name>
</gene>
<proteinExistence type="predicted"/>
<dbReference type="EMBL" id="MU007112">
    <property type="protein sequence ID" value="KAF2420214.1"/>
    <property type="molecule type" value="Genomic_DNA"/>
</dbReference>
<reference evidence="2" key="1">
    <citation type="journal article" date="2020" name="Stud. Mycol.">
        <title>101 Dothideomycetes genomes: a test case for predicting lifestyles and emergence of pathogens.</title>
        <authorList>
            <person name="Haridas S."/>
            <person name="Albert R."/>
            <person name="Binder M."/>
            <person name="Bloem J."/>
            <person name="Labutti K."/>
            <person name="Salamov A."/>
            <person name="Andreopoulos B."/>
            <person name="Baker S."/>
            <person name="Barry K."/>
            <person name="Bills G."/>
            <person name="Bluhm B."/>
            <person name="Cannon C."/>
            <person name="Castanera R."/>
            <person name="Culley D."/>
            <person name="Daum C."/>
            <person name="Ezra D."/>
            <person name="Gonzalez J."/>
            <person name="Henrissat B."/>
            <person name="Kuo A."/>
            <person name="Liang C."/>
            <person name="Lipzen A."/>
            <person name="Lutzoni F."/>
            <person name="Magnuson J."/>
            <person name="Mondo S."/>
            <person name="Nolan M."/>
            <person name="Ohm R."/>
            <person name="Pangilinan J."/>
            <person name="Park H.-J."/>
            <person name="Ramirez L."/>
            <person name="Alfaro M."/>
            <person name="Sun H."/>
            <person name="Tritt A."/>
            <person name="Yoshinaga Y."/>
            <person name="Zwiers L.-H."/>
            <person name="Turgeon B."/>
            <person name="Goodwin S."/>
            <person name="Spatafora J."/>
            <person name="Crous P."/>
            <person name="Grigoriev I."/>
        </authorList>
    </citation>
    <scope>NUCLEOTIDE SEQUENCE</scope>
    <source>
        <strain evidence="2">CBS 130266</strain>
    </source>
</reference>
<keyword evidence="3" id="KW-1185">Reference proteome</keyword>
<sequence>MSNFSPTMQQLIAVILATFASLATCSVLCEGCRPLHLLNAPGVGIDLSMDYGTAAIRYPNSTTYDVAKIAGSVAYKRAMMVMAQDTASVKDGLPSMLPPIHYWTDLPPYDPDFQNKWDNQNIFFKIKTRYRLALEWIESWTQCPKCESSTTADPIVGALSDMISSLMRTVRADHLAATEFVSVSRPDFDWYPEMHHGRFTLATHNAGFRNFASYHDLLSSIAALWSFGLLDCEDELCEGEPRILVLHYSNSTLATTSMNSGNEHYPCRAWNHIDLGASGALRMNDPNKYWMKVKQAIRDALAPVCDGEGREPSNPAHVDQVVVIGERAPEPEFLRALQDIHGAMPRVHSTSKSDHVFAAARGAAAQARLGMVDGFNGCIPNGWCAEFPEEGSSGAETPLKIVESHVNHEMGEL</sequence>
<protein>
    <submittedName>
        <fullName evidence="2">Uncharacterized protein</fullName>
    </submittedName>
</protein>
<dbReference type="AlphaFoldDB" id="A0A9P4NG01"/>
<accession>A0A9P4NG01</accession>
<comment type="caution">
    <text evidence="2">The sequence shown here is derived from an EMBL/GenBank/DDBJ whole genome shotgun (WGS) entry which is preliminary data.</text>
</comment>
<evidence type="ECO:0000313" key="2">
    <source>
        <dbReference type="EMBL" id="KAF2420214.1"/>
    </source>
</evidence>
<name>A0A9P4NG01_9PEZI</name>
<evidence type="ECO:0000256" key="1">
    <source>
        <dbReference type="SAM" id="SignalP"/>
    </source>
</evidence>
<evidence type="ECO:0000313" key="3">
    <source>
        <dbReference type="Proteomes" id="UP000800235"/>
    </source>
</evidence>
<organism evidence="2 3">
    <name type="scientific">Tothia fuscella</name>
    <dbReference type="NCBI Taxonomy" id="1048955"/>
    <lineage>
        <taxon>Eukaryota</taxon>
        <taxon>Fungi</taxon>
        <taxon>Dikarya</taxon>
        <taxon>Ascomycota</taxon>
        <taxon>Pezizomycotina</taxon>
        <taxon>Dothideomycetes</taxon>
        <taxon>Pleosporomycetidae</taxon>
        <taxon>Venturiales</taxon>
        <taxon>Cylindrosympodiaceae</taxon>
        <taxon>Tothia</taxon>
    </lineage>
</organism>
<dbReference type="Proteomes" id="UP000800235">
    <property type="component" value="Unassembled WGS sequence"/>
</dbReference>
<keyword evidence="1" id="KW-0732">Signal</keyword>
<dbReference type="OrthoDB" id="3885270at2759"/>
<feature type="chain" id="PRO_5040367847" evidence="1">
    <location>
        <begin position="26"/>
        <end position="413"/>
    </location>
</feature>
<feature type="signal peptide" evidence="1">
    <location>
        <begin position="1"/>
        <end position="25"/>
    </location>
</feature>